<evidence type="ECO:0000313" key="3">
    <source>
        <dbReference type="Proteomes" id="UP000273982"/>
    </source>
</evidence>
<feature type="transmembrane region" description="Helical" evidence="1">
    <location>
        <begin position="47"/>
        <end position="67"/>
    </location>
</feature>
<keyword evidence="1" id="KW-1133">Transmembrane helix</keyword>
<feature type="transmembrane region" description="Helical" evidence="1">
    <location>
        <begin position="74"/>
        <end position="98"/>
    </location>
</feature>
<accession>A0A3G8M2S5</accession>
<evidence type="ECO:0000313" key="2">
    <source>
        <dbReference type="EMBL" id="AZG76017.1"/>
    </source>
</evidence>
<organism evidence="2 3">
    <name type="scientific">Methylocystis rosea</name>
    <dbReference type="NCBI Taxonomy" id="173366"/>
    <lineage>
        <taxon>Bacteria</taxon>
        <taxon>Pseudomonadati</taxon>
        <taxon>Pseudomonadota</taxon>
        <taxon>Alphaproteobacteria</taxon>
        <taxon>Hyphomicrobiales</taxon>
        <taxon>Methylocystaceae</taxon>
        <taxon>Methylocystis</taxon>
    </lineage>
</organism>
<evidence type="ECO:0000256" key="1">
    <source>
        <dbReference type="SAM" id="Phobius"/>
    </source>
</evidence>
<feature type="transmembrane region" description="Helical" evidence="1">
    <location>
        <begin position="7"/>
        <end position="27"/>
    </location>
</feature>
<reference evidence="2 3" key="1">
    <citation type="submission" date="2018-11" db="EMBL/GenBank/DDBJ databases">
        <title>Genome squencing of methanotrophic bacteria isolated from alkaline groundwater in Korea.</title>
        <authorList>
            <person name="Nguyen L.N."/>
        </authorList>
    </citation>
    <scope>NUCLEOTIDE SEQUENCE [LARGE SCALE GENOMIC DNA]</scope>
    <source>
        <strain evidence="2 3">GW6</strain>
    </source>
</reference>
<dbReference type="AlphaFoldDB" id="A0A3G8M2S5"/>
<dbReference type="RefSeq" id="WP_124737856.1">
    <property type="nucleotide sequence ID" value="NZ_CP034086.1"/>
</dbReference>
<sequence>MIESRWNADFIATILGVVFVAVGLLGFVPNPIVSDGGYFHVNTAHNFVHLITGALLLLSPYFGVPVLMIRTVAIVYTAIAILGFIAPNVAELGGLIAMNHADHWLHAVLAVVLLAIGFTKPMEHSVTTAHM</sequence>
<feature type="transmembrane region" description="Helical" evidence="1">
    <location>
        <begin position="104"/>
        <end position="122"/>
    </location>
</feature>
<gene>
    <name evidence="2" type="ORF">EHO51_04310</name>
</gene>
<keyword evidence="1" id="KW-0472">Membrane</keyword>
<name>A0A3G8M2S5_9HYPH</name>
<keyword evidence="1" id="KW-0812">Transmembrane</keyword>
<dbReference type="Pfam" id="PF14325">
    <property type="entry name" value="DUF4383"/>
    <property type="match status" value="1"/>
</dbReference>
<dbReference type="Proteomes" id="UP000273982">
    <property type="component" value="Chromosome"/>
</dbReference>
<proteinExistence type="predicted"/>
<dbReference type="KEGG" id="mros:EHO51_04310"/>
<protein>
    <submittedName>
        <fullName evidence="2">DUF4383 domain-containing protein</fullName>
    </submittedName>
</protein>
<dbReference type="EMBL" id="CP034086">
    <property type="protein sequence ID" value="AZG76017.1"/>
    <property type="molecule type" value="Genomic_DNA"/>
</dbReference>